<name>A0A8T1S6I0_CHESE</name>
<dbReference type="EMBL" id="JAHGAV010000622">
    <property type="protein sequence ID" value="KAG6924317.1"/>
    <property type="molecule type" value="Genomic_DNA"/>
</dbReference>
<dbReference type="AlphaFoldDB" id="A0A8T1S6I0"/>
<comment type="subcellular location">
    <subcellularLocation>
        <location evidence="1 8">Secreted</location>
    </subcellularLocation>
</comment>
<evidence type="ECO:0000256" key="2">
    <source>
        <dbReference type="ARBA" id="ARBA00010968"/>
    </source>
</evidence>
<comment type="caution">
    <text evidence="9">The sequence shown here is derived from an EMBL/GenBank/DDBJ whole genome shotgun (WGS) entry which is preliminary data.</text>
</comment>
<keyword evidence="5 8" id="KW-0372">Hormone</keyword>
<organism evidence="9 10">
    <name type="scientific">Chelydra serpentina</name>
    <name type="common">Snapping turtle</name>
    <name type="synonym">Testudo serpentina</name>
    <dbReference type="NCBI Taxonomy" id="8475"/>
    <lineage>
        <taxon>Eukaryota</taxon>
        <taxon>Metazoa</taxon>
        <taxon>Chordata</taxon>
        <taxon>Craniata</taxon>
        <taxon>Vertebrata</taxon>
        <taxon>Euteleostomi</taxon>
        <taxon>Archelosauria</taxon>
        <taxon>Testudinata</taxon>
        <taxon>Testudines</taxon>
        <taxon>Cryptodira</taxon>
        <taxon>Durocryptodira</taxon>
        <taxon>Americhelydia</taxon>
        <taxon>Chelydroidea</taxon>
        <taxon>Chelydridae</taxon>
        <taxon>Chelydra</taxon>
    </lineage>
</organism>
<evidence type="ECO:0000256" key="5">
    <source>
        <dbReference type="ARBA" id="ARBA00022702"/>
    </source>
</evidence>
<dbReference type="Pfam" id="PF00446">
    <property type="entry name" value="GnRH"/>
    <property type="match status" value="1"/>
</dbReference>
<dbReference type="GO" id="GO:0031530">
    <property type="term" value="F:gonadotropin-releasing hormone receptor binding"/>
    <property type="evidence" value="ECO:0007669"/>
    <property type="project" value="TreeGrafter"/>
</dbReference>
<keyword evidence="7 8" id="KW-0027">Amidation</keyword>
<sequence length="124" mass="14058">QAFRGQVLQKHRGLLCITSPMSSQLCFQNDLPIQPDSAMACQRPLLLLLFVVLVVSTHLSRAQHWSHGWYPGGKRELDLSQTPEASEEIKLCDGEECTYLRSPRKTIVNTLLADMLARQLQKKK</sequence>
<comment type="function">
    <text evidence="8">Stimulates the secretion of gonadotropins.</text>
</comment>
<feature type="non-terminal residue" evidence="9">
    <location>
        <position position="124"/>
    </location>
</feature>
<dbReference type="PROSITE" id="PS00473">
    <property type="entry name" value="GNRH"/>
    <property type="match status" value="1"/>
</dbReference>
<evidence type="ECO:0000313" key="10">
    <source>
        <dbReference type="Proteomes" id="UP000765507"/>
    </source>
</evidence>
<evidence type="ECO:0000256" key="6">
    <source>
        <dbReference type="ARBA" id="ARBA00022729"/>
    </source>
</evidence>
<dbReference type="OrthoDB" id="8490433at2759"/>
<keyword evidence="4" id="KW-0165">Cleavage on pair of basic residues</keyword>
<dbReference type="GO" id="GO:0005615">
    <property type="term" value="C:extracellular space"/>
    <property type="evidence" value="ECO:0007669"/>
    <property type="project" value="TreeGrafter"/>
</dbReference>
<evidence type="ECO:0000313" key="9">
    <source>
        <dbReference type="EMBL" id="KAG6924317.1"/>
    </source>
</evidence>
<reference evidence="9 10" key="1">
    <citation type="journal article" date="2020" name="G3 (Bethesda)">
        <title>Draft Genome of the Common Snapping Turtle, Chelydra serpentina, a Model for Phenotypic Plasticity in Reptiles.</title>
        <authorList>
            <person name="Das D."/>
            <person name="Singh S.K."/>
            <person name="Bierstedt J."/>
            <person name="Erickson A."/>
            <person name="Galli G.L.J."/>
            <person name="Crossley D.A. 2nd"/>
            <person name="Rhen T."/>
        </authorList>
    </citation>
    <scope>NUCLEOTIDE SEQUENCE [LARGE SCALE GENOMIC DNA]</scope>
    <source>
        <strain evidence="9">KW</strain>
    </source>
</reference>
<dbReference type="GO" id="GO:0005183">
    <property type="term" value="F:gonadotropin hormone-releasing hormone activity"/>
    <property type="evidence" value="ECO:0007669"/>
    <property type="project" value="TreeGrafter"/>
</dbReference>
<evidence type="ECO:0000256" key="1">
    <source>
        <dbReference type="ARBA" id="ARBA00004613"/>
    </source>
</evidence>
<keyword evidence="10" id="KW-1185">Reference proteome</keyword>
<accession>A0A8T1S6I0</accession>
<dbReference type="PANTHER" id="PTHR10522:SF6">
    <property type="entry name" value="PROGONADOLIBERIN-2"/>
    <property type="match status" value="1"/>
</dbReference>
<comment type="similarity">
    <text evidence="2 8">Belongs to the GnRH family.</text>
</comment>
<evidence type="ECO:0000256" key="4">
    <source>
        <dbReference type="ARBA" id="ARBA00022685"/>
    </source>
</evidence>
<keyword evidence="6" id="KW-0732">Signal</keyword>
<dbReference type="PANTHER" id="PTHR10522">
    <property type="entry name" value="GONADOLIBERIN"/>
    <property type="match status" value="1"/>
</dbReference>
<dbReference type="InterPro" id="IPR002012">
    <property type="entry name" value="GnRH"/>
</dbReference>
<keyword evidence="3" id="KW-0964">Secreted</keyword>
<dbReference type="Proteomes" id="UP000765507">
    <property type="component" value="Unassembled WGS sequence"/>
</dbReference>
<proteinExistence type="inferred from homology"/>
<dbReference type="InterPro" id="IPR019792">
    <property type="entry name" value="Gonadoliberin"/>
</dbReference>
<protein>
    <recommendedName>
        <fullName evidence="8">Progonadoliberin</fullName>
    </recommendedName>
    <component>
        <recommendedName>
            <fullName evidence="8">Gonadoliberin</fullName>
        </recommendedName>
        <alternativeName>
            <fullName evidence="8">Gonadotropin-releasing hormone</fullName>
            <shortName evidence="8">GnRH</shortName>
        </alternativeName>
        <alternativeName>
            <fullName evidence="8">Luliberin</fullName>
        </alternativeName>
        <alternativeName>
            <fullName evidence="8">Luteinizing hormone-releasing hormone</fullName>
            <shortName evidence="8">LH-RH</shortName>
        </alternativeName>
    </component>
    <component>
        <recommendedName>
            <fullName evidence="8">GnRH-associated peptide</fullName>
        </recommendedName>
        <alternativeName>
            <fullName evidence="8">GnRH-associated peptide</fullName>
        </alternativeName>
    </component>
</protein>
<evidence type="ECO:0000256" key="3">
    <source>
        <dbReference type="ARBA" id="ARBA00022525"/>
    </source>
</evidence>
<gene>
    <name evidence="9" type="primary">gnrh2</name>
    <name evidence="9" type="ORF">G0U57_017815</name>
</gene>
<evidence type="ECO:0000256" key="7">
    <source>
        <dbReference type="ARBA" id="ARBA00022815"/>
    </source>
</evidence>
<evidence type="ECO:0000256" key="8">
    <source>
        <dbReference type="RuleBase" id="RU000635"/>
    </source>
</evidence>